<dbReference type="SUPFAM" id="SSF51556">
    <property type="entry name" value="Metallo-dependent hydrolases"/>
    <property type="match status" value="1"/>
</dbReference>
<accession>A0A9D2EGW4</accession>
<evidence type="ECO:0008006" key="3">
    <source>
        <dbReference type="Google" id="ProtNLM"/>
    </source>
</evidence>
<gene>
    <name evidence="1" type="ORF">H9815_17260</name>
</gene>
<sequence length="62" mass="6812">MLGSDFPNIPYSYAHQPSALVRFGFGRDWLRRVIWANGARLMQVPSPVTGQPPAGADRSGQI</sequence>
<protein>
    <recommendedName>
        <fullName evidence="3">Amidohydrolase-related domain-containing protein</fullName>
    </recommendedName>
</protein>
<proteinExistence type="predicted"/>
<dbReference type="AlphaFoldDB" id="A0A9D2EGW4"/>
<dbReference type="InterPro" id="IPR032466">
    <property type="entry name" value="Metal_Hydrolase"/>
</dbReference>
<organism evidence="1 2">
    <name type="scientific">Candidatus Ruania gallistercoris</name>
    <dbReference type="NCBI Taxonomy" id="2838746"/>
    <lineage>
        <taxon>Bacteria</taxon>
        <taxon>Bacillati</taxon>
        <taxon>Actinomycetota</taxon>
        <taxon>Actinomycetes</taxon>
        <taxon>Micrococcales</taxon>
        <taxon>Ruaniaceae</taxon>
        <taxon>Ruania</taxon>
    </lineage>
</organism>
<dbReference type="Proteomes" id="UP000824037">
    <property type="component" value="Unassembled WGS sequence"/>
</dbReference>
<reference evidence="1" key="1">
    <citation type="journal article" date="2021" name="PeerJ">
        <title>Extensive microbial diversity within the chicken gut microbiome revealed by metagenomics and culture.</title>
        <authorList>
            <person name="Gilroy R."/>
            <person name="Ravi A."/>
            <person name="Getino M."/>
            <person name="Pursley I."/>
            <person name="Horton D.L."/>
            <person name="Alikhan N.F."/>
            <person name="Baker D."/>
            <person name="Gharbi K."/>
            <person name="Hall N."/>
            <person name="Watson M."/>
            <person name="Adriaenssens E.M."/>
            <person name="Foster-Nyarko E."/>
            <person name="Jarju S."/>
            <person name="Secka A."/>
            <person name="Antonio M."/>
            <person name="Oren A."/>
            <person name="Chaudhuri R.R."/>
            <person name="La Ragione R."/>
            <person name="Hildebrand F."/>
            <person name="Pallen M.J."/>
        </authorList>
    </citation>
    <scope>NUCLEOTIDE SEQUENCE</scope>
    <source>
        <strain evidence="1">ChiGjej4B4-7305</strain>
    </source>
</reference>
<name>A0A9D2EGW4_9MICO</name>
<evidence type="ECO:0000313" key="1">
    <source>
        <dbReference type="EMBL" id="HIZ37528.1"/>
    </source>
</evidence>
<comment type="caution">
    <text evidence="1">The sequence shown here is derived from an EMBL/GenBank/DDBJ whole genome shotgun (WGS) entry which is preliminary data.</text>
</comment>
<reference evidence="1" key="2">
    <citation type="submission" date="2021-04" db="EMBL/GenBank/DDBJ databases">
        <authorList>
            <person name="Gilroy R."/>
        </authorList>
    </citation>
    <scope>NUCLEOTIDE SEQUENCE</scope>
    <source>
        <strain evidence="1">ChiGjej4B4-7305</strain>
    </source>
</reference>
<dbReference type="EMBL" id="DXBY01000299">
    <property type="protein sequence ID" value="HIZ37528.1"/>
    <property type="molecule type" value="Genomic_DNA"/>
</dbReference>
<evidence type="ECO:0000313" key="2">
    <source>
        <dbReference type="Proteomes" id="UP000824037"/>
    </source>
</evidence>